<protein>
    <submittedName>
        <fullName evidence="2">Uncharacterized protein</fullName>
    </submittedName>
</protein>
<evidence type="ECO:0000256" key="1">
    <source>
        <dbReference type="SAM" id="Phobius"/>
    </source>
</evidence>
<feature type="transmembrane region" description="Helical" evidence="1">
    <location>
        <begin position="23"/>
        <end position="49"/>
    </location>
</feature>
<evidence type="ECO:0000313" key="3">
    <source>
        <dbReference type="Proteomes" id="UP000504714"/>
    </source>
</evidence>
<gene>
    <name evidence="2" type="ORF">RINTU1_16080</name>
</gene>
<keyword evidence="1" id="KW-0472">Membrane</keyword>
<dbReference type="AlphaFoldDB" id="A0A6L2ZNI9"/>
<proteinExistence type="predicted"/>
<keyword evidence="1" id="KW-1133">Transmembrane helix</keyword>
<dbReference type="EMBL" id="BLXO01000003">
    <property type="protein sequence ID" value="GFN46162.1"/>
    <property type="molecule type" value="Genomic_DNA"/>
</dbReference>
<accession>A0A6L2ZNI9</accession>
<name>A0A6L2ZNI9_9ENTR</name>
<organism evidence="2 3">
    <name type="scientific">Candidatus Regiella insecticola</name>
    <dbReference type="NCBI Taxonomy" id="138073"/>
    <lineage>
        <taxon>Bacteria</taxon>
        <taxon>Pseudomonadati</taxon>
        <taxon>Pseudomonadota</taxon>
        <taxon>Gammaproteobacteria</taxon>
        <taxon>Enterobacterales</taxon>
        <taxon>Enterobacteriaceae</taxon>
        <taxon>aphid secondary symbionts</taxon>
        <taxon>Candidatus Regiella</taxon>
    </lineage>
</organism>
<keyword evidence="1" id="KW-0812">Transmembrane</keyword>
<reference evidence="2 3" key="1">
    <citation type="submission" date="2020-06" db="EMBL/GenBank/DDBJ databases">
        <title>The genome sequence of Candidatus Regiella insecticola strain Tut.</title>
        <authorList>
            <person name="Nikoh N."/>
            <person name="Tsuchida T."/>
            <person name="Koga R."/>
            <person name="Oshima K."/>
            <person name="Hattori M."/>
            <person name="Fukatsu T."/>
        </authorList>
    </citation>
    <scope>NUCLEOTIDE SEQUENCE [LARGE SCALE GENOMIC DNA]</scope>
    <source>
        <strain evidence="2 3">Tut</strain>
    </source>
</reference>
<sequence length="56" mass="6534">MYFMFLRNIIFNHVCKNQELQKLAFALCSFSIFLWSLNIIIGSLLSTAISPIEFVF</sequence>
<dbReference type="Proteomes" id="UP000504714">
    <property type="component" value="Unassembled WGS sequence"/>
</dbReference>
<comment type="caution">
    <text evidence="2">The sequence shown here is derived from an EMBL/GenBank/DDBJ whole genome shotgun (WGS) entry which is preliminary data.</text>
</comment>
<evidence type="ECO:0000313" key="2">
    <source>
        <dbReference type="EMBL" id="GFN46162.1"/>
    </source>
</evidence>